<dbReference type="InterPro" id="IPR001480">
    <property type="entry name" value="Bulb-type_lectin_dom"/>
</dbReference>
<evidence type="ECO:0000256" key="2">
    <source>
        <dbReference type="ARBA" id="ARBA00022527"/>
    </source>
</evidence>
<keyword evidence="5" id="KW-0732">Signal</keyword>
<feature type="transmembrane region" description="Helical" evidence="18">
    <location>
        <begin position="444"/>
        <end position="466"/>
    </location>
</feature>
<feature type="domain" description="Apple" evidence="22">
    <location>
        <begin position="342"/>
        <end position="424"/>
    </location>
</feature>
<evidence type="ECO:0000313" key="24">
    <source>
        <dbReference type="Proteomes" id="UP001141806"/>
    </source>
</evidence>
<dbReference type="AlphaFoldDB" id="A0A9Q0L0H6"/>
<evidence type="ECO:0000259" key="22">
    <source>
        <dbReference type="PROSITE" id="PS50948"/>
    </source>
</evidence>
<evidence type="ECO:0000256" key="7">
    <source>
        <dbReference type="ARBA" id="ARBA00022777"/>
    </source>
</evidence>
<keyword evidence="2 15" id="KW-0723">Serine/threonine-protein kinase</keyword>
<dbReference type="FunFam" id="3.30.200.20:FF:000195">
    <property type="entry name" value="G-type lectin S-receptor-like serine/threonine-protein kinase"/>
    <property type="match status" value="1"/>
</dbReference>
<evidence type="ECO:0000256" key="10">
    <source>
        <dbReference type="ARBA" id="ARBA00023136"/>
    </source>
</evidence>
<keyword evidence="10 18" id="KW-0472">Membrane</keyword>
<dbReference type="SUPFAM" id="SSF56112">
    <property type="entry name" value="Protein kinase-like (PK-like)"/>
    <property type="match status" value="1"/>
</dbReference>
<dbReference type="SMART" id="SM00108">
    <property type="entry name" value="B_lectin"/>
    <property type="match status" value="1"/>
</dbReference>
<keyword evidence="16" id="KW-0245">EGF-like domain</keyword>
<keyword evidence="4 18" id="KW-0812">Transmembrane</keyword>
<dbReference type="Gene3D" id="1.10.510.10">
    <property type="entry name" value="Transferase(Phosphotransferase) domain 1"/>
    <property type="match status" value="1"/>
</dbReference>
<keyword evidence="11" id="KW-1015">Disulfide bond</keyword>
<dbReference type="InterPro" id="IPR000858">
    <property type="entry name" value="S_locus_glycoprot_dom"/>
</dbReference>
<dbReference type="PROSITE" id="PS50026">
    <property type="entry name" value="EGF_3"/>
    <property type="match status" value="1"/>
</dbReference>
<name>A0A9Q0L0H6_9MAGN</name>
<dbReference type="Pfam" id="PF01453">
    <property type="entry name" value="B_lectin"/>
    <property type="match status" value="1"/>
</dbReference>
<evidence type="ECO:0000259" key="19">
    <source>
        <dbReference type="PROSITE" id="PS50011"/>
    </source>
</evidence>
<comment type="subcellular location">
    <subcellularLocation>
        <location evidence="1">Membrane</location>
        <topology evidence="1">Single-pass type I membrane protein</topology>
    </subcellularLocation>
</comment>
<evidence type="ECO:0000256" key="8">
    <source>
        <dbReference type="ARBA" id="ARBA00022840"/>
    </source>
</evidence>
<keyword evidence="9 18" id="KW-1133">Transmembrane helix</keyword>
<evidence type="ECO:0000256" key="1">
    <source>
        <dbReference type="ARBA" id="ARBA00004479"/>
    </source>
</evidence>
<protein>
    <recommendedName>
        <fullName evidence="15">Receptor-like serine/threonine-protein kinase</fullName>
        <ecNumber evidence="15">2.7.11.1</ecNumber>
    </recommendedName>
</protein>
<comment type="catalytic activity">
    <reaction evidence="13 15">
        <text>L-threonyl-[protein] + ATP = O-phospho-L-threonyl-[protein] + ADP + H(+)</text>
        <dbReference type="Rhea" id="RHEA:46608"/>
        <dbReference type="Rhea" id="RHEA-COMP:11060"/>
        <dbReference type="Rhea" id="RHEA-COMP:11605"/>
        <dbReference type="ChEBI" id="CHEBI:15378"/>
        <dbReference type="ChEBI" id="CHEBI:30013"/>
        <dbReference type="ChEBI" id="CHEBI:30616"/>
        <dbReference type="ChEBI" id="CHEBI:61977"/>
        <dbReference type="ChEBI" id="CHEBI:456216"/>
        <dbReference type="EC" id="2.7.11.1"/>
    </reaction>
</comment>
<dbReference type="FunFam" id="1.10.510.10:FF:000060">
    <property type="entry name" value="G-type lectin S-receptor-like serine/threonine-protein kinase"/>
    <property type="match status" value="1"/>
</dbReference>
<dbReference type="PANTHER" id="PTHR32444">
    <property type="entry name" value="BULB-TYPE LECTIN DOMAIN-CONTAINING PROTEIN"/>
    <property type="match status" value="1"/>
</dbReference>
<keyword evidence="8 15" id="KW-0067">ATP-binding</keyword>
<dbReference type="PROSITE" id="PS00107">
    <property type="entry name" value="PROTEIN_KINASE_ATP"/>
    <property type="match status" value="1"/>
</dbReference>
<dbReference type="InterPro" id="IPR003609">
    <property type="entry name" value="Pan_app"/>
</dbReference>
<evidence type="ECO:0000313" key="23">
    <source>
        <dbReference type="EMBL" id="KAJ4980242.1"/>
    </source>
</evidence>
<dbReference type="Proteomes" id="UP001141806">
    <property type="component" value="Unassembled WGS sequence"/>
</dbReference>
<dbReference type="PANTHER" id="PTHR32444:SF89">
    <property type="entry name" value="S GLYCOPROTEIN"/>
    <property type="match status" value="1"/>
</dbReference>
<evidence type="ECO:0000256" key="4">
    <source>
        <dbReference type="ARBA" id="ARBA00022692"/>
    </source>
</evidence>
<dbReference type="InterPro" id="IPR017441">
    <property type="entry name" value="Protein_kinase_ATP_BS"/>
</dbReference>
<evidence type="ECO:0000259" key="21">
    <source>
        <dbReference type="PROSITE" id="PS50927"/>
    </source>
</evidence>
<feature type="binding site" evidence="17">
    <location>
        <position position="559"/>
    </location>
    <ligand>
        <name>ATP</name>
        <dbReference type="ChEBI" id="CHEBI:30616"/>
    </ligand>
</feature>
<dbReference type="InterPro" id="IPR021820">
    <property type="entry name" value="S-locus_recpt_kinase_C"/>
</dbReference>
<dbReference type="Pfam" id="PF07714">
    <property type="entry name" value="PK_Tyr_Ser-Thr"/>
    <property type="match status" value="1"/>
</dbReference>
<dbReference type="Pfam" id="PF11883">
    <property type="entry name" value="DUF3403"/>
    <property type="match status" value="1"/>
</dbReference>
<evidence type="ECO:0000256" key="6">
    <source>
        <dbReference type="ARBA" id="ARBA00022741"/>
    </source>
</evidence>
<keyword evidence="7 15" id="KW-0418">Kinase</keyword>
<reference evidence="23" key="1">
    <citation type="journal article" date="2023" name="Plant J.">
        <title>The genome of the king protea, Protea cynaroides.</title>
        <authorList>
            <person name="Chang J."/>
            <person name="Duong T.A."/>
            <person name="Schoeman C."/>
            <person name="Ma X."/>
            <person name="Roodt D."/>
            <person name="Barker N."/>
            <person name="Li Z."/>
            <person name="Van de Peer Y."/>
            <person name="Mizrachi E."/>
        </authorList>
    </citation>
    <scope>NUCLEOTIDE SEQUENCE</scope>
    <source>
        <tissue evidence="23">Young leaves</tissue>
    </source>
</reference>
<dbReference type="EMBL" id="JAMYWD010000001">
    <property type="protein sequence ID" value="KAJ4980242.1"/>
    <property type="molecule type" value="Genomic_DNA"/>
</dbReference>
<dbReference type="InterPro" id="IPR000742">
    <property type="entry name" value="EGF"/>
</dbReference>
<feature type="domain" description="EGF-like" evidence="20">
    <location>
        <begin position="287"/>
        <end position="323"/>
    </location>
</feature>
<comment type="similarity">
    <text evidence="15">Belongs to the protein kinase superfamily. Ser/Thr protein kinase family.</text>
</comment>
<evidence type="ECO:0000256" key="9">
    <source>
        <dbReference type="ARBA" id="ARBA00022989"/>
    </source>
</evidence>
<dbReference type="OrthoDB" id="785331at2759"/>
<proteinExistence type="inferred from homology"/>
<dbReference type="CDD" id="cd14066">
    <property type="entry name" value="STKc_IRAK"/>
    <property type="match status" value="1"/>
</dbReference>
<dbReference type="SMART" id="SM00473">
    <property type="entry name" value="PAN_AP"/>
    <property type="match status" value="1"/>
</dbReference>
<gene>
    <name evidence="23" type="ORF">NE237_031079</name>
</gene>
<dbReference type="PIRSF" id="PIRSF000641">
    <property type="entry name" value="SRK"/>
    <property type="match status" value="1"/>
</dbReference>
<dbReference type="InterPro" id="IPR000719">
    <property type="entry name" value="Prot_kinase_dom"/>
</dbReference>
<dbReference type="GO" id="GO:0048544">
    <property type="term" value="P:recognition of pollen"/>
    <property type="evidence" value="ECO:0007669"/>
    <property type="project" value="InterPro"/>
</dbReference>
<sequence>MSKIYGSLQLFFVSCFALLGFCSSSFIARDIITLNQSVIDGKTLVSSGGTFELGFFSPNNSNNRYVGIWYKRNPVQTIVWVANRDDPITDSSGVLKLSKDGNLVLLNRSETMVWSTNILKAENPVVQLLDSGNLVVRDDDTNLSLWQSFDHPTNTLLPGMKLGWNLKTGLIRVLTSWKNHDDPSTGSFTFGVDRRGYPQAFVWNGKTKEYRSGPWNGLQFSAVPEMWPNFILNFSFTSTADELYYSFSLKNDSFCSRLMMSSSGKLQRFLVAKDDKSKSWNRYWFFPKDQCDNYRACGAYGICNASASLVCQCPTGFKPRDPQNWFLRDGSGGCVRKTEFGCQNGDYGFLKLQDMKVPDTSQAFVNESMSLQECEAACRRNCSCTAYANSKVTEGGTGCLYWTSELIDLRVYTEGGQDLYLRMAATDLAKSQDSEAHSSERKRLTVGLSVCVCVVVLVLPFICCFLSKKRKKNGCSSNKKTEVRASRLKGQGMQFVESNVSSRREYSGEYNKDDLELPVFDFATIAIATDNFSEANKLGKGGFGTVYKGKLKGQEIAVKRLSKNSGQGQQEFKNEVILIAKLQHRNLVRLLGSCIDGEEKMLIYEYLQNRSLDSLLFDKEKSSSLDWAKRFQIIRGIARGILYLHQDSRFRIIHRDLKASNILLDGEMNPKVSDFGMARIFGGDETEANTKRVVGTYGYMSPEYAMDGVFSVKSDVFSFGVLVLEIVSGEKNRGFYYDNSEFTLLAHAWRLWKEGKGLELMDESMKGSSSADEVLRCIQVALLCVQERAEERPTMSSVVLMLSCETTTIPQPKFPGFGHERIPLETGESSAKQESCTINQLTITIVESR</sequence>
<dbReference type="Gene3D" id="3.30.200.20">
    <property type="entry name" value="Phosphorylase Kinase, domain 1"/>
    <property type="match status" value="1"/>
</dbReference>
<dbReference type="Pfam" id="PF08276">
    <property type="entry name" value="PAN_2"/>
    <property type="match status" value="1"/>
</dbReference>
<keyword evidence="12" id="KW-0325">Glycoprotein</keyword>
<feature type="domain" description="Bulb-type lectin" evidence="21">
    <location>
        <begin position="29"/>
        <end position="149"/>
    </location>
</feature>
<comment type="caution">
    <text evidence="23">The sequence shown here is derived from an EMBL/GenBank/DDBJ whole genome shotgun (WGS) entry which is preliminary data.</text>
</comment>
<dbReference type="EC" id="2.7.11.1" evidence="15"/>
<dbReference type="InterPro" id="IPR024171">
    <property type="entry name" value="SRK-like_kinase"/>
</dbReference>
<evidence type="ECO:0000256" key="11">
    <source>
        <dbReference type="ARBA" id="ARBA00023157"/>
    </source>
</evidence>
<organism evidence="23 24">
    <name type="scientific">Protea cynaroides</name>
    <dbReference type="NCBI Taxonomy" id="273540"/>
    <lineage>
        <taxon>Eukaryota</taxon>
        <taxon>Viridiplantae</taxon>
        <taxon>Streptophyta</taxon>
        <taxon>Embryophyta</taxon>
        <taxon>Tracheophyta</taxon>
        <taxon>Spermatophyta</taxon>
        <taxon>Magnoliopsida</taxon>
        <taxon>Proteales</taxon>
        <taxon>Proteaceae</taxon>
        <taxon>Protea</taxon>
    </lineage>
</organism>
<evidence type="ECO:0000256" key="17">
    <source>
        <dbReference type="PROSITE-ProRule" id="PRU10141"/>
    </source>
</evidence>
<keyword evidence="6 15" id="KW-0547">Nucleotide-binding</keyword>
<feature type="domain" description="Protein kinase" evidence="19">
    <location>
        <begin position="532"/>
        <end position="814"/>
    </location>
</feature>
<evidence type="ECO:0000256" key="16">
    <source>
        <dbReference type="PROSITE-ProRule" id="PRU00076"/>
    </source>
</evidence>
<keyword evidence="3 15" id="KW-0808">Transferase</keyword>
<evidence type="ECO:0000256" key="5">
    <source>
        <dbReference type="ARBA" id="ARBA00022729"/>
    </source>
</evidence>
<dbReference type="SMART" id="SM00220">
    <property type="entry name" value="S_TKc"/>
    <property type="match status" value="1"/>
</dbReference>
<evidence type="ECO:0000259" key="20">
    <source>
        <dbReference type="PROSITE" id="PS50026"/>
    </source>
</evidence>
<dbReference type="Pfam" id="PF00954">
    <property type="entry name" value="S_locus_glycop"/>
    <property type="match status" value="1"/>
</dbReference>
<evidence type="ECO:0000256" key="12">
    <source>
        <dbReference type="ARBA" id="ARBA00023180"/>
    </source>
</evidence>
<dbReference type="PROSITE" id="PS50927">
    <property type="entry name" value="BULB_LECTIN"/>
    <property type="match status" value="1"/>
</dbReference>
<dbReference type="SUPFAM" id="SSF51110">
    <property type="entry name" value="alpha-D-mannose-specific plant lectins"/>
    <property type="match status" value="1"/>
</dbReference>
<dbReference type="GO" id="GO:0016020">
    <property type="term" value="C:membrane"/>
    <property type="evidence" value="ECO:0007669"/>
    <property type="project" value="UniProtKB-SubCell"/>
</dbReference>
<dbReference type="GO" id="GO:0005524">
    <property type="term" value="F:ATP binding"/>
    <property type="evidence" value="ECO:0007669"/>
    <property type="project" value="UniProtKB-UniRule"/>
</dbReference>
<keyword evidence="24" id="KW-1185">Reference proteome</keyword>
<dbReference type="CDD" id="cd00028">
    <property type="entry name" value="B_lectin"/>
    <property type="match status" value="1"/>
</dbReference>
<dbReference type="PROSITE" id="PS50011">
    <property type="entry name" value="PROTEIN_KINASE_DOM"/>
    <property type="match status" value="1"/>
</dbReference>
<evidence type="ECO:0000256" key="18">
    <source>
        <dbReference type="SAM" id="Phobius"/>
    </source>
</evidence>
<evidence type="ECO:0000256" key="14">
    <source>
        <dbReference type="ARBA" id="ARBA00048679"/>
    </source>
</evidence>
<dbReference type="PROSITE" id="PS00108">
    <property type="entry name" value="PROTEIN_KINASE_ST"/>
    <property type="match status" value="1"/>
</dbReference>
<dbReference type="PROSITE" id="PS51257">
    <property type="entry name" value="PROKAR_LIPOPROTEIN"/>
    <property type="match status" value="1"/>
</dbReference>
<evidence type="ECO:0000256" key="3">
    <source>
        <dbReference type="ARBA" id="ARBA00022679"/>
    </source>
</evidence>
<comment type="caution">
    <text evidence="16">Lacks conserved residue(s) required for the propagation of feature annotation.</text>
</comment>
<accession>A0A9Q0L0H6</accession>
<dbReference type="InterPro" id="IPR036426">
    <property type="entry name" value="Bulb-type_lectin_dom_sf"/>
</dbReference>
<dbReference type="InterPro" id="IPR011009">
    <property type="entry name" value="Kinase-like_dom_sf"/>
</dbReference>
<dbReference type="GO" id="GO:0004674">
    <property type="term" value="F:protein serine/threonine kinase activity"/>
    <property type="evidence" value="ECO:0007669"/>
    <property type="project" value="UniProtKB-KW"/>
</dbReference>
<dbReference type="PROSITE" id="PS50948">
    <property type="entry name" value="PAN"/>
    <property type="match status" value="1"/>
</dbReference>
<dbReference type="InterPro" id="IPR008271">
    <property type="entry name" value="Ser/Thr_kinase_AS"/>
</dbReference>
<dbReference type="CDD" id="cd01098">
    <property type="entry name" value="PAN_AP_plant"/>
    <property type="match status" value="1"/>
</dbReference>
<evidence type="ECO:0000256" key="13">
    <source>
        <dbReference type="ARBA" id="ARBA00047899"/>
    </source>
</evidence>
<dbReference type="Gene3D" id="2.90.10.10">
    <property type="entry name" value="Bulb-type lectin domain"/>
    <property type="match status" value="1"/>
</dbReference>
<comment type="catalytic activity">
    <reaction evidence="14 15">
        <text>L-seryl-[protein] + ATP = O-phospho-L-seryl-[protein] + ADP + H(+)</text>
        <dbReference type="Rhea" id="RHEA:17989"/>
        <dbReference type="Rhea" id="RHEA-COMP:9863"/>
        <dbReference type="Rhea" id="RHEA-COMP:11604"/>
        <dbReference type="ChEBI" id="CHEBI:15378"/>
        <dbReference type="ChEBI" id="CHEBI:29999"/>
        <dbReference type="ChEBI" id="CHEBI:30616"/>
        <dbReference type="ChEBI" id="CHEBI:83421"/>
        <dbReference type="ChEBI" id="CHEBI:456216"/>
        <dbReference type="EC" id="2.7.11.1"/>
    </reaction>
</comment>
<dbReference type="InterPro" id="IPR001245">
    <property type="entry name" value="Ser-Thr/Tyr_kinase_cat_dom"/>
</dbReference>
<evidence type="ECO:0000256" key="15">
    <source>
        <dbReference type="PIRNR" id="PIRNR000641"/>
    </source>
</evidence>
<dbReference type="FunFam" id="2.90.10.10:FF:000001">
    <property type="entry name" value="G-type lectin S-receptor-like serine/threonine-protein kinase"/>
    <property type="match status" value="1"/>
</dbReference>